<dbReference type="RefSeq" id="XP_002941079.1">
    <property type="nucleotide sequence ID" value="XM_002941033.5"/>
</dbReference>
<dbReference type="KEGG" id="xtr:100489282"/>
<feature type="chain" id="PRO_5035150017" evidence="1">
    <location>
        <begin position="23"/>
        <end position="118"/>
    </location>
</feature>
<dbReference type="OMA" id="YPTWILA"/>
<dbReference type="AlphaFoldDB" id="A0A8J0QUT5"/>
<dbReference type="Proteomes" id="UP000008143">
    <property type="component" value="Chromosome 7"/>
</dbReference>
<evidence type="ECO:0000313" key="3">
    <source>
        <dbReference type="RefSeq" id="XP_002941079.1"/>
    </source>
</evidence>
<keyword evidence="2" id="KW-1185">Reference proteome</keyword>
<name>A0A8J0QUT5_XENTR</name>
<dbReference type="Xenbase" id="XB-GENE-22061508">
    <property type="gene designation" value="XB22061507"/>
</dbReference>
<dbReference type="AGR" id="Xenbase:XB-GENE-22061508"/>
<reference evidence="3" key="1">
    <citation type="submission" date="2025-08" db="UniProtKB">
        <authorList>
            <consortium name="RefSeq"/>
        </authorList>
    </citation>
    <scope>IDENTIFICATION</scope>
    <source>
        <strain evidence="3">Nigerian</strain>
        <tissue evidence="3">Liver and blood</tissue>
    </source>
</reference>
<evidence type="ECO:0000313" key="4">
    <source>
        <dbReference type="Xenbase" id="XB-GENE-22061508"/>
    </source>
</evidence>
<sequence>MQITHPTWILALLCLLGSRVTAFPSEMQADEDSNILQDVIDQYIKPYVEPVADRIKASPLYTNFRNMVDKVNEAKDETIRSLAMISVPLIWGPLDRLSRETKPVFEFVKNIFWEKNEQ</sequence>
<dbReference type="GeneID" id="100489282"/>
<evidence type="ECO:0000256" key="1">
    <source>
        <dbReference type="SAM" id="SignalP"/>
    </source>
</evidence>
<feature type="signal peptide" evidence="1">
    <location>
        <begin position="1"/>
        <end position="22"/>
    </location>
</feature>
<organism evidence="2 3">
    <name type="scientific">Xenopus tropicalis</name>
    <name type="common">Western clawed frog</name>
    <name type="synonym">Silurana tropicalis</name>
    <dbReference type="NCBI Taxonomy" id="8364"/>
    <lineage>
        <taxon>Eukaryota</taxon>
        <taxon>Metazoa</taxon>
        <taxon>Chordata</taxon>
        <taxon>Craniata</taxon>
        <taxon>Vertebrata</taxon>
        <taxon>Euteleostomi</taxon>
        <taxon>Amphibia</taxon>
        <taxon>Batrachia</taxon>
        <taxon>Anura</taxon>
        <taxon>Pipoidea</taxon>
        <taxon>Pipidae</taxon>
        <taxon>Xenopodinae</taxon>
        <taxon>Xenopus</taxon>
        <taxon>Silurana</taxon>
    </lineage>
</organism>
<accession>A0A8J0QUT5</accession>
<keyword evidence="1" id="KW-0732">Signal</keyword>
<dbReference type="CTD" id="100489282"/>
<evidence type="ECO:0000313" key="2">
    <source>
        <dbReference type="Proteomes" id="UP000008143"/>
    </source>
</evidence>
<proteinExistence type="predicted"/>
<dbReference type="OrthoDB" id="10359224at2759"/>
<gene>
    <name evidence="4" type="primary">XB22061507</name>
    <name evidence="3" type="synonym">LOC100489282</name>
</gene>
<protein>
    <submittedName>
        <fullName evidence="3">Uncharacterized protein LOC100489282</fullName>
    </submittedName>
</protein>